<organism evidence="2">
    <name type="scientific">Trypanosoma vivax (strain Y486)</name>
    <dbReference type="NCBI Taxonomy" id="1055687"/>
    <lineage>
        <taxon>Eukaryota</taxon>
        <taxon>Discoba</taxon>
        <taxon>Euglenozoa</taxon>
        <taxon>Kinetoplastea</taxon>
        <taxon>Metakinetoplastina</taxon>
        <taxon>Trypanosomatida</taxon>
        <taxon>Trypanosomatidae</taxon>
        <taxon>Trypanosoma</taxon>
        <taxon>Duttonella</taxon>
    </lineage>
</organism>
<name>G0UAR8_TRYVY</name>
<dbReference type="Gene3D" id="3.40.50.1820">
    <property type="entry name" value="alpha/beta hydrolase"/>
    <property type="match status" value="2"/>
</dbReference>
<dbReference type="PANTHER" id="PTHR43194">
    <property type="entry name" value="HYDROLASE ALPHA/BETA FOLD FAMILY"/>
    <property type="match status" value="1"/>
</dbReference>
<dbReference type="SUPFAM" id="SSF53474">
    <property type="entry name" value="alpha/beta-Hydrolases"/>
    <property type="match status" value="1"/>
</dbReference>
<dbReference type="InterPro" id="IPR029058">
    <property type="entry name" value="AB_hydrolase_fold"/>
</dbReference>
<sequence length="379" mass="42327">MQLAYKTVRGAAWGERASQIVIAHGLLGSSSNWLTVARRLAEHELLRCRLHEIHMLDMRNHGDSPHVCSHTNAALSSDIERFTLQQQREHKKFCTRGVQEGNMVWIGHSMGGFAVMGALLRRANEVALLKSTLEELQGRCERGDFYGWHDSQGYAKEMRDVSAEFGLSEEEPLSSRLFFDDDRGATCDFCPTVKAAIIVDIAPSTSIMHRQGNDVSPLEMLEAMKAVNLTEVHSSTDAENELKNAGVVDKFMRSFLLTNLRFKSKGCGAEWRVNLPVIHSHYSLISLGLLDWYIAAERQGASCAGAAAINKVAPQRSQLPVLFVFGEKSPYNNPAHVQLIDLFFSNVTRVEIPAAGHFVHYDKMYEFIDAVVPFLADHL</sequence>
<reference evidence="2" key="1">
    <citation type="journal article" date="2012" name="Proc. Natl. Acad. Sci. U.S.A.">
        <title>Antigenic diversity is generated by distinct evolutionary mechanisms in African trypanosome species.</title>
        <authorList>
            <person name="Jackson A.P."/>
            <person name="Berry A."/>
            <person name="Aslett M."/>
            <person name="Allison H.C."/>
            <person name="Burton P."/>
            <person name="Vavrova-Anderson J."/>
            <person name="Brown R."/>
            <person name="Browne H."/>
            <person name="Corton N."/>
            <person name="Hauser H."/>
            <person name="Gamble J."/>
            <person name="Gilderthorp R."/>
            <person name="Marcello L."/>
            <person name="McQuillan J."/>
            <person name="Otto T.D."/>
            <person name="Quail M.A."/>
            <person name="Sanders M.J."/>
            <person name="van Tonder A."/>
            <person name="Ginger M.L."/>
            <person name="Field M.C."/>
            <person name="Barry J.D."/>
            <person name="Hertz-Fowler C."/>
            <person name="Berriman M."/>
        </authorList>
    </citation>
    <scope>NUCLEOTIDE SEQUENCE</scope>
    <source>
        <strain evidence="2">Y486</strain>
    </source>
</reference>
<proteinExistence type="predicted"/>
<dbReference type="EMBL" id="HE573027">
    <property type="protein sequence ID" value="CCC52904.1"/>
    <property type="molecule type" value="Genomic_DNA"/>
</dbReference>
<accession>G0UAR8</accession>
<evidence type="ECO:0000259" key="1">
    <source>
        <dbReference type="Pfam" id="PF12697"/>
    </source>
</evidence>
<dbReference type="VEuPathDB" id="TriTrypDB:TvY486_1103880"/>
<evidence type="ECO:0000313" key="2">
    <source>
        <dbReference type="EMBL" id="CCC52904.1"/>
    </source>
</evidence>
<dbReference type="OMA" id="PAQWKCN"/>
<dbReference type="Pfam" id="PF12697">
    <property type="entry name" value="Abhydrolase_6"/>
    <property type="match status" value="1"/>
</dbReference>
<dbReference type="InterPro" id="IPR050228">
    <property type="entry name" value="Carboxylesterase_BioH"/>
</dbReference>
<gene>
    <name evidence="2" type="ORF">TVY486_1103880</name>
</gene>
<dbReference type="AlphaFoldDB" id="G0UAR8"/>
<dbReference type="InterPro" id="IPR000073">
    <property type="entry name" value="AB_hydrolase_1"/>
</dbReference>
<protein>
    <recommendedName>
        <fullName evidence="1">AB hydrolase-1 domain-containing protein</fullName>
    </recommendedName>
</protein>
<feature type="domain" description="AB hydrolase-1" evidence="1">
    <location>
        <begin position="20"/>
        <end position="369"/>
    </location>
</feature>
<dbReference type="PANTHER" id="PTHR43194:SF2">
    <property type="entry name" value="PEROXISOMAL MEMBRANE PROTEIN LPX1"/>
    <property type="match status" value="1"/>
</dbReference>